<evidence type="ECO:0000256" key="3">
    <source>
        <dbReference type="ARBA" id="ARBA00022475"/>
    </source>
</evidence>
<name>A0A917G084_9BACI</name>
<keyword evidence="4 7" id="KW-0812">Transmembrane</keyword>
<proteinExistence type="inferred from homology"/>
<evidence type="ECO:0000256" key="7">
    <source>
        <dbReference type="RuleBase" id="RU363032"/>
    </source>
</evidence>
<evidence type="ECO:0000256" key="5">
    <source>
        <dbReference type="ARBA" id="ARBA00022989"/>
    </source>
</evidence>
<gene>
    <name evidence="9" type="ORF">GCM10007425_08140</name>
</gene>
<feature type="transmembrane region" description="Helical" evidence="7">
    <location>
        <begin position="105"/>
        <end position="125"/>
    </location>
</feature>
<dbReference type="Gene3D" id="1.10.3720.10">
    <property type="entry name" value="MetI-like"/>
    <property type="match status" value="1"/>
</dbReference>
<evidence type="ECO:0000313" key="9">
    <source>
        <dbReference type="EMBL" id="GGG16163.1"/>
    </source>
</evidence>
<feature type="transmembrane region" description="Helical" evidence="7">
    <location>
        <begin position="153"/>
        <end position="175"/>
    </location>
</feature>
<dbReference type="EMBL" id="BMJT01000002">
    <property type="protein sequence ID" value="GGG16163.1"/>
    <property type="molecule type" value="Genomic_DNA"/>
</dbReference>
<evidence type="ECO:0000256" key="2">
    <source>
        <dbReference type="ARBA" id="ARBA00022448"/>
    </source>
</evidence>
<dbReference type="PROSITE" id="PS50928">
    <property type="entry name" value="ABC_TM1"/>
    <property type="match status" value="1"/>
</dbReference>
<keyword evidence="5 7" id="KW-1133">Transmembrane helix</keyword>
<feature type="transmembrane region" description="Helical" evidence="7">
    <location>
        <begin position="262"/>
        <end position="283"/>
    </location>
</feature>
<evidence type="ECO:0000256" key="1">
    <source>
        <dbReference type="ARBA" id="ARBA00004651"/>
    </source>
</evidence>
<comment type="similarity">
    <text evidence="7">Belongs to the binding-protein-dependent transport system permease family.</text>
</comment>
<dbReference type="InterPro" id="IPR000515">
    <property type="entry name" value="MetI-like"/>
</dbReference>
<dbReference type="InterPro" id="IPR035906">
    <property type="entry name" value="MetI-like_sf"/>
</dbReference>
<keyword evidence="10" id="KW-1185">Reference proteome</keyword>
<dbReference type="Pfam" id="PF00528">
    <property type="entry name" value="BPD_transp_1"/>
    <property type="match status" value="1"/>
</dbReference>
<dbReference type="SUPFAM" id="SSF161098">
    <property type="entry name" value="MetI-like"/>
    <property type="match status" value="1"/>
</dbReference>
<dbReference type="PANTHER" id="PTHR30193:SF37">
    <property type="entry name" value="INNER MEMBRANE ABC TRANSPORTER PERMEASE PROTEIN YCJO"/>
    <property type="match status" value="1"/>
</dbReference>
<keyword evidence="6 7" id="KW-0472">Membrane</keyword>
<comment type="subcellular location">
    <subcellularLocation>
        <location evidence="1 7">Cell membrane</location>
        <topology evidence="1 7">Multi-pass membrane protein</topology>
    </subcellularLocation>
</comment>
<accession>A0A917G084</accession>
<evidence type="ECO:0000259" key="8">
    <source>
        <dbReference type="PROSITE" id="PS50928"/>
    </source>
</evidence>
<feature type="transmembrane region" description="Helical" evidence="7">
    <location>
        <begin position="72"/>
        <end position="93"/>
    </location>
</feature>
<evidence type="ECO:0000256" key="6">
    <source>
        <dbReference type="ARBA" id="ARBA00023136"/>
    </source>
</evidence>
<evidence type="ECO:0000313" key="10">
    <source>
        <dbReference type="Proteomes" id="UP000616608"/>
    </source>
</evidence>
<feature type="transmembrane region" description="Helical" evidence="7">
    <location>
        <begin position="12"/>
        <end position="35"/>
    </location>
</feature>
<feature type="domain" description="ABC transmembrane type-1" evidence="8">
    <location>
        <begin position="68"/>
        <end position="280"/>
    </location>
</feature>
<reference evidence="9" key="1">
    <citation type="journal article" date="2014" name="Int. J. Syst. Evol. Microbiol.">
        <title>Complete genome sequence of Corynebacterium casei LMG S-19264T (=DSM 44701T), isolated from a smear-ripened cheese.</title>
        <authorList>
            <consortium name="US DOE Joint Genome Institute (JGI-PGF)"/>
            <person name="Walter F."/>
            <person name="Albersmeier A."/>
            <person name="Kalinowski J."/>
            <person name="Ruckert C."/>
        </authorList>
    </citation>
    <scope>NUCLEOTIDE SEQUENCE</scope>
    <source>
        <strain evidence="9">CGMCC 1.15760</strain>
    </source>
</reference>
<dbReference type="InterPro" id="IPR051393">
    <property type="entry name" value="ABC_transporter_permease"/>
</dbReference>
<protein>
    <submittedName>
        <fullName evidence="9">Sugar ABC transporter permease</fullName>
    </submittedName>
</protein>
<feature type="transmembrane region" description="Helical" evidence="7">
    <location>
        <begin position="203"/>
        <end position="221"/>
    </location>
</feature>
<dbReference type="GO" id="GO:0055085">
    <property type="term" value="P:transmembrane transport"/>
    <property type="evidence" value="ECO:0007669"/>
    <property type="project" value="InterPro"/>
</dbReference>
<dbReference type="GO" id="GO:0005886">
    <property type="term" value="C:plasma membrane"/>
    <property type="evidence" value="ECO:0007669"/>
    <property type="project" value="UniProtKB-SubCell"/>
</dbReference>
<sequence>MNKVKKRLTIALFVGIPLIPLLTFWFIPMIVSVWLSSTDWDYISPDFSYVMLDNYKQVLTSSDFHQALWNTVFFGFWTVLPTVALGLGLALIVRKQMVGQTFFKGLLFTPWITPMVAVSIVWSWIYEPTIGLFNQILGFLHLPQPQWLTDPEYAMWAIIIVTIWKNAGWAMLFYLDALSKIPDELYQVGDLEGANAWHRLRHITLPLISPTTLFLVVLSAIDSIQAYDQIQVMTQGGPAGSTRTLLYLYYQLAFEQFNMGEATAVATLIVLLTALLAFILFFVSKRWVHY</sequence>
<comment type="caution">
    <text evidence="9">The sequence shown here is derived from an EMBL/GenBank/DDBJ whole genome shotgun (WGS) entry which is preliminary data.</text>
</comment>
<organism evidence="9 10">
    <name type="scientific">Lysinibacillus alkalisoli</name>
    <dbReference type="NCBI Taxonomy" id="1911548"/>
    <lineage>
        <taxon>Bacteria</taxon>
        <taxon>Bacillati</taxon>
        <taxon>Bacillota</taxon>
        <taxon>Bacilli</taxon>
        <taxon>Bacillales</taxon>
        <taxon>Bacillaceae</taxon>
        <taxon>Lysinibacillus</taxon>
    </lineage>
</organism>
<keyword evidence="3" id="KW-1003">Cell membrane</keyword>
<dbReference type="Proteomes" id="UP000616608">
    <property type="component" value="Unassembled WGS sequence"/>
</dbReference>
<reference evidence="9" key="2">
    <citation type="submission" date="2020-09" db="EMBL/GenBank/DDBJ databases">
        <authorList>
            <person name="Sun Q."/>
            <person name="Zhou Y."/>
        </authorList>
    </citation>
    <scope>NUCLEOTIDE SEQUENCE</scope>
    <source>
        <strain evidence="9">CGMCC 1.15760</strain>
    </source>
</reference>
<keyword evidence="2 7" id="KW-0813">Transport</keyword>
<dbReference type="PANTHER" id="PTHR30193">
    <property type="entry name" value="ABC TRANSPORTER PERMEASE PROTEIN"/>
    <property type="match status" value="1"/>
</dbReference>
<evidence type="ECO:0000256" key="4">
    <source>
        <dbReference type="ARBA" id="ARBA00022692"/>
    </source>
</evidence>
<dbReference type="CDD" id="cd06261">
    <property type="entry name" value="TM_PBP2"/>
    <property type="match status" value="1"/>
</dbReference>
<dbReference type="AlphaFoldDB" id="A0A917G084"/>